<keyword evidence="3" id="KW-1185">Reference proteome</keyword>
<protein>
    <recommendedName>
        <fullName evidence="4">Importin N-terminal domain-containing protein</fullName>
    </recommendedName>
</protein>
<dbReference type="GeneID" id="94824610"/>
<dbReference type="VEuPathDB" id="TrichDB:TRFO_01106"/>
<dbReference type="SUPFAM" id="SSF48371">
    <property type="entry name" value="ARM repeat"/>
    <property type="match status" value="1"/>
</dbReference>
<dbReference type="AlphaFoldDB" id="A0A1J4KP33"/>
<evidence type="ECO:0000313" key="2">
    <source>
        <dbReference type="EMBL" id="OHT11181.1"/>
    </source>
</evidence>
<sequence length="847" mass="96142">MSEQQTANVDINQILNEMNQLAHQLQNPRVIELKNFIHNLGLEQALAICSKSMETNSHPNVQYLVFTNLASLLHPNIPPALLQNLLNSLLPMAITVNVRVIKIALFRCISLSFYHLLSPETLPIVKPMISQLGESVVIFLSELTHVLNQALDVPMQSQKNFEILVNIFPEYFPIVIDQFFANPSINNYDILNFYLTKLQKPAIEALTAMFENPTPFDVNSFVSQIQNILNSKITGIIPVFLNNATINDSRTNVLKFFSDSVNYGIDPANVLTILNAFLSAPVDLGIVQSMCEMIRRVFISIPQVFNDITFNYLAGVCLELAKNYCLDELDTALNTLSYIFAKLYDMAMTPSDPKFAELIKQLLQLLIRPHPSSLAPKNSIDNNGGNNGENSEEESDNEFEDDEREIENEKRENIIENLVFLTRDNPIPSLQIVSEAFNAHVDCYASEWVLMLLNQFLQLFTDFENEEVLNVTATILTNILASSVIGNFATSSPMIASLICDSFIKLPVNNEGIKAFHLAMSVYPSCDFVMEKAIVLAMRYKFTMDQIPRNAPLSPKILSLIVKLAPTPSVVEWINNLMNSPNLNDLQVAASLIFGLQRANIEFDSTPYALALYQKELFAEALKISRKDPVACSQIIDAASQHHYETDVQQRIILNAIRSATEICFGPLTEKVLLFANLTGNTDMKIFNSISKLFLQHKENIIMRISEANLTDQSLFILKNLLQNLITYELTPYNLLSQLFTSLLFSFERIFPMLDDEFWLLAMKYMMEHDPSILSDSPDILFQFANADFERYKKLMFTVISQVTDTAAPLMDYLHDKIDQDTPEKRRLYSSKLYCVYKAYAYYRSFV</sequence>
<name>A0A1J4KP33_9EUKA</name>
<feature type="compositionally biased region" description="Acidic residues" evidence="1">
    <location>
        <begin position="390"/>
        <end position="406"/>
    </location>
</feature>
<comment type="caution">
    <text evidence="2">The sequence shown here is derived from an EMBL/GenBank/DDBJ whole genome shotgun (WGS) entry which is preliminary data.</text>
</comment>
<evidence type="ECO:0008006" key="4">
    <source>
        <dbReference type="Google" id="ProtNLM"/>
    </source>
</evidence>
<dbReference type="EMBL" id="MLAK01000593">
    <property type="protein sequence ID" value="OHT11181.1"/>
    <property type="molecule type" value="Genomic_DNA"/>
</dbReference>
<feature type="region of interest" description="Disordered" evidence="1">
    <location>
        <begin position="374"/>
        <end position="406"/>
    </location>
</feature>
<dbReference type="RefSeq" id="XP_068364317.1">
    <property type="nucleotide sequence ID" value="XM_068489906.1"/>
</dbReference>
<dbReference type="Proteomes" id="UP000179807">
    <property type="component" value="Unassembled WGS sequence"/>
</dbReference>
<organism evidence="2 3">
    <name type="scientific">Tritrichomonas foetus</name>
    <dbReference type="NCBI Taxonomy" id="1144522"/>
    <lineage>
        <taxon>Eukaryota</taxon>
        <taxon>Metamonada</taxon>
        <taxon>Parabasalia</taxon>
        <taxon>Tritrichomonadida</taxon>
        <taxon>Tritrichomonadidae</taxon>
        <taxon>Tritrichomonas</taxon>
    </lineage>
</organism>
<dbReference type="InterPro" id="IPR016024">
    <property type="entry name" value="ARM-type_fold"/>
</dbReference>
<evidence type="ECO:0000256" key="1">
    <source>
        <dbReference type="SAM" id="MobiDB-lite"/>
    </source>
</evidence>
<gene>
    <name evidence="2" type="ORF">TRFO_01106</name>
</gene>
<accession>A0A1J4KP33</accession>
<proteinExistence type="predicted"/>
<reference evidence="2" key="1">
    <citation type="submission" date="2016-10" db="EMBL/GenBank/DDBJ databases">
        <authorList>
            <person name="Benchimol M."/>
            <person name="Almeida L.G."/>
            <person name="Vasconcelos A.T."/>
            <person name="Perreira-Neves A."/>
            <person name="Rosa I.A."/>
            <person name="Tasca T."/>
            <person name="Bogo M.R."/>
            <person name="de Souza W."/>
        </authorList>
    </citation>
    <scope>NUCLEOTIDE SEQUENCE [LARGE SCALE GENOMIC DNA]</scope>
    <source>
        <strain evidence="2">K</strain>
    </source>
</reference>
<evidence type="ECO:0000313" key="3">
    <source>
        <dbReference type="Proteomes" id="UP000179807"/>
    </source>
</evidence>